<proteinExistence type="predicted"/>
<dbReference type="RefSeq" id="WP_009609687.1">
    <property type="nucleotide sequence ID" value="NZ_CP076252.1"/>
</dbReference>
<dbReference type="EMBL" id="FLUK01000269">
    <property type="protein sequence ID" value="SBV89297.1"/>
    <property type="molecule type" value="Genomic_DNA"/>
</dbReference>
<accession>A0A1M4JCM5</accession>
<sequence>MDRGLISPGRHPLLATLSVLQMALGYPVLLAMGTLASQAHARMQAASGIEDDVQLLTLRLNGRVSAAQAQRQAAALRAIPGVLRVAAINRLPLEPSAGAH</sequence>
<gene>
    <name evidence="1" type="ORF">XTGNCPPB3709_3258</name>
</gene>
<name>A0A1M4JCM5_9XANT</name>
<protein>
    <submittedName>
        <fullName evidence="1">Uncharacterized protein</fullName>
    </submittedName>
</protein>
<dbReference type="Proteomes" id="UP000184997">
    <property type="component" value="Unassembled WGS sequence"/>
</dbReference>
<dbReference type="AlphaFoldDB" id="A0A1M4JCM5"/>
<evidence type="ECO:0000313" key="1">
    <source>
        <dbReference type="EMBL" id="SBV89297.1"/>
    </source>
</evidence>
<evidence type="ECO:0000313" key="2">
    <source>
        <dbReference type="Proteomes" id="UP000184997"/>
    </source>
</evidence>
<organism evidence="1 2">
    <name type="scientific">Xanthomonas graminis pv. graminis</name>
    <dbReference type="NCBI Taxonomy" id="134874"/>
    <lineage>
        <taxon>Bacteria</taxon>
        <taxon>Pseudomonadati</taxon>
        <taxon>Pseudomonadota</taxon>
        <taxon>Gammaproteobacteria</taxon>
        <taxon>Lysobacterales</taxon>
        <taxon>Lysobacteraceae</taxon>
        <taxon>Xanthomonas</taxon>
        <taxon>Xanthomonas translucens group</taxon>
        <taxon>Xanthomonas graminis</taxon>
    </lineage>
</organism>
<reference evidence="2" key="1">
    <citation type="submission" date="2016-07" db="EMBL/GenBank/DDBJ databases">
        <authorList>
            <person name="Florea S."/>
            <person name="Webb J.S."/>
            <person name="Jaromczyk J."/>
            <person name="Schardl C.L."/>
        </authorList>
    </citation>
    <scope>NUCLEOTIDE SEQUENCE [LARGE SCALE GENOMIC DNA]</scope>
</reference>